<reference evidence="4" key="1">
    <citation type="journal article" date="2019" name="Int. J. Syst. Evol. Microbiol.">
        <title>The Global Catalogue of Microorganisms (GCM) 10K type strain sequencing project: providing services to taxonomists for standard genome sequencing and annotation.</title>
        <authorList>
            <consortium name="The Broad Institute Genomics Platform"/>
            <consortium name="The Broad Institute Genome Sequencing Center for Infectious Disease"/>
            <person name="Wu L."/>
            <person name="Ma J."/>
        </authorList>
    </citation>
    <scope>NUCLEOTIDE SEQUENCE [LARGE SCALE GENOMIC DNA]</scope>
    <source>
        <strain evidence="4">CCUG 46385</strain>
    </source>
</reference>
<dbReference type="Pfam" id="PF14398">
    <property type="entry name" value="ATPgrasp_YheCD"/>
    <property type="match status" value="1"/>
</dbReference>
<evidence type="ECO:0000313" key="3">
    <source>
        <dbReference type="EMBL" id="MFC4805232.1"/>
    </source>
</evidence>
<evidence type="ECO:0000313" key="4">
    <source>
        <dbReference type="Proteomes" id="UP001595916"/>
    </source>
</evidence>
<dbReference type="Gene3D" id="3.30.470.20">
    <property type="entry name" value="ATP-grasp fold, B domain"/>
    <property type="match status" value="1"/>
</dbReference>
<feature type="domain" description="ATP-grasp" evidence="2">
    <location>
        <begin position="110"/>
        <end position="337"/>
    </location>
</feature>
<name>A0ABV9QMD6_9FIRM</name>
<keyword evidence="1" id="KW-0547">Nucleotide-binding</keyword>
<protein>
    <submittedName>
        <fullName evidence="3">STM4014 family protein</fullName>
    </submittedName>
</protein>
<gene>
    <name evidence="3" type="ORF">ACFO4R_09080</name>
</gene>
<keyword evidence="1" id="KW-0067">ATP-binding</keyword>
<dbReference type="InterPro" id="IPR026838">
    <property type="entry name" value="YheC/D"/>
</dbReference>
<dbReference type="NCBIfam" id="NF038074">
    <property type="entry name" value="fam_STM4014"/>
    <property type="match status" value="1"/>
</dbReference>
<proteinExistence type="predicted"/>
<accession>A0ABV9QMD6</accession>
<dbReference type="InterPro" id="IPR011761">
    <property type="entry name" value="ATP-grasp"/>
</dbReference>
<organism evidence="3 4">
    <name type="scientific">Filifactor villosus</name>
    <dbReference type="NCBI Taxonomy" id="29374"/>
    <lineage>
        <taxon>Bacteria</taxon>
        <taxon>Bacillati</taxon>
        <taxon>Bacillota</taxon>
        <taxon>Clostridia</taxon>
        <taxon>Peptostreptococcales</taxon>
        <taxon>Filifactoraceae</taxon>
        <taxon>Filifactor</taxon>
    </lineage>
</organism>
<sequence>MVLSDVDGIMRLVLVGREGKRHDYFLKACREKGVELLFLDIEGNFEEGNLHRGDRVKIDPVSNDTIYLDQLNRNMQEYHGYLKRLSVVGGVHFLNSPVSIKATLDKRRCKRILKEKGILVTPILDFYGFSFEDLMEYLRRERISRIFIKPNLGSGAAGVASLKYNPKLDVCIMQTSLLKQEGYVNTKKVRTFTDRASIREMVDFLLKEGAVVERWIPKEAVGQAVYDLRVVYQFSHISYIQARGAKTSAITNLHLNNFPLTMGEIGLTEEKKMELEELCANAMACFDGLNSAGFDILLEKNTEKPYIIEINAQGDLMHRDVYGENRIYKEQVERMIRG</sequence>
<dbReference type="PROSITE" id="PS50975">
    <property type="entry name" value="ATP_GRASP"/>
    <property type="match status" value="1"/>
</dbReference>
<dbReference type="RefSeq" id="WP_379788779.1">
    <property type="nucleotide sequence ID" value="NZ_JBHSHL010000042.1"/>
</dbReference>
<evidence type="ECO:0000256" key="1">
    <source>
        <dbReference type="PROSITE-ProRule" id="PRU00409"/>
    </source>
</evidence>
<dbReference type="SUPFAM" id="SSF56059">
    <property type="entry name" value="Glutathione synthetase ATP-binding domain-like"/>
    <property type="match status" value="1"/>
</dbReference>
<evidence type="ECO:0000259" key="2">
    <source>
        <dbReference type="PROSITE" id="PS50975"/>
    </source>
</evidence>
<comment type="caution">
    <text evidence="3">The sequence shown here is derived from an EMBL/GenBank/DDBJ whole genome shotgun (WGS) entry which is preliminary data.</text>
</comment>
<dbReference type="InterPro" id="IPR047778">
    <property type="entry name" value="STM4014-like"/>
</dbReference>
<keyword evidence="4" id="KW-1185">Reference proteome</keyword>
<dbReference type="Proteomes" id="UP001595916">
    <property type="component" value="Unassembled WGS sequence"/>
</dbReference>
<dbReference type="EMBL" id="JBHSHL010000042">
    <property type="protein sequence ID" value="MFC4805232.1"/>
    <property type="molecule type" value="Genomic_DNA"/>
</dbReference>